<comment type="similarity">
    <text evidence="4">Belongs to the Orn/Lys/Arg decarboxylase class-II family.</text>
</comment>
<evidence type="ECO:0000259" key="5">
    <source>
        <dbReference type="Pfam" id="PF00278"/>
    </source>
</evidence>
<dbReference type="Pfam" id="PF02784">
    <property type="entry name" value="Orn_Arg_deC_N"/>
    <property type="match status" value="1"/>
</dbReference>
<proteinExistence type="inferred from homology"/>
<dbReference type="SUPFAM" id="SSF50621">
    <property type="entry name" value="Alanine racemase C-terminal domain-like"/>
    <property type="match status" value="1"/>
</dbReference>
<dbReference type="Pfam" id="PF00278">
    <property type="entry name" value="Orn_DAP_Arg_deC"/>
    <property type="match status" value="1"/>
</dbReference>
<evidence type="ECO:0000256" key="3">
    <source>
        <dbReference type="PIRSR" id="PIRSR600183-50"/>
    </source>
</evidence>
<dbReference type="InterPro" id="IPR022644">
    <property type="entry name" value="De-COase2_N"/>
</dbReference>
<keyword evidence="2 3" id="KW-0663">Pyridoxal phosphate</keyword>
<dbReference type="PROSITE" id="PS00879">
    <property type="entry name" value="ODR_DC_2_2"/>
    <property type="match status" value="1"/>
</dbReference>
<dbReference type="EMBL" id="KP995196">
    <property type="protein sequence ID" value="AKC92668.1"/>
    <property type="molecule type" value="Genomic_DNA"/>
</dbReference>
<dbReference type="GO" id="GO:0008836">
    <property type="term" value="F:diaminopimelate decarboxylase activity"/>
    <property type="evidence" value="ECO:0007669"/>
    <property type="project" value="TreeGrafter"/>
</dbReference>
<comment type="cofactor">
    <cofactor evidence="1 3">
        <name>pyridoxal 5'-phosphate</name>
        <dbReference type="ChEBI" id="CHEBI:597326"/>
    </cofactor>
</comment>
<feature type="domain" description="Orn/DAP/Arg decarboxylase 2 C-terminal" evidence="5">
    <location>
        <begin position="28"/>
        <end position="378"/>
    </location>
</feature>
<dbReference type="PRINTS" id="PR01179">
    <property type="entry name" value="ODADCRBXLASE"/>
</dbReference>
<evidence type="ECO:0000256" key="4">
    <source>
        <dbReference type="RuleBase" id="RU003737"/>
    </source>
</evidence>
<dbReference type="Gene3D" id="3.20.20.10">
    <property type="entry name" value="Alanine racemase"/>
    <property type="match status" value="1"/>
</dbReference>
<feature type="domain" description="Orn/DAP/Arg decarboxylase 2 N-terminal" evidence="6">
    <location>
        <begin position="34"/>
        <end position="286"/>
    </location>
</feature>
<organism evidence="7">
    <name type="scientific">Amycolatopsis sp. SANK 60206</name>
    <dbReference type="NCBI Taxonomy" id="1642649"/>
    <lineage>
        <taxon>Bacteria</taxon>
        <taxon>Bacillati</taxon>
        <taxon>Actinomycetota</taxon>
        <taxon>Actinomycetes</taxon>
        <taxon>Pseudonocardiales</taxon>
        <taxon>Pseudonocardiaceae</taxon>
        <taxon>Amycolatopsis</taxon>
    </lineage>
</organism>
<dbReference type="SUPFAM" id="SSF51419">
    <property type="entry name" value="PLP-binding barrel"/>
    <property type="match status" value="1"/>
</dbReference>
<evidence type="ECO:0000259" key="6">
    <source>
        <dbReference type="Pfam" id="PF02784"/>
    </source>
</evidence>
<dbReference type="Gene3D" id="2.40.37.10">
    <property type="entry name" value="Lyase, Ornithine Decarboxylase, Chain A, domain 1"/>
    <property type="match status" value="1"/>
</dbReference>
<dbReference type="InterPro" id="IPR022643">
    <property type="entry name" value="De-COase2_C"/>
</dbReference>
<evidence type="ECO:0000256" key="1">
    <source>
        <dbReference type="ARBA" id="ARBA00001933"/>
    </source>
</evidence>
<dbReference type="InterPro" id="IPR022657">
    <property type="entry name" value="De-COase2_CS"/>
</dbReference>
<dbReference type="InterPro" id="IPR009006">
    <property type="entry name" value="Ala_racemase/Decarboxylase_C"/>
</dbReference>
<feature type="modified residue" description="N6-(pyridoxal phosphate)lysine" evidence="3">
    <location>
        <position position="58"/>
    </location>
</feature>
<dbReference type="InterPro" id="IPR000183">
    <property type="entry name" value="Orn/DAP/Arg_de-COase"/>
</dbReference>
<evidence type="ECO:0000313" key="7">
    <source>
        <dbReference type="EMBL" id="AKC92668.1"/>
    </source>
</evidence>
<dbReference type="PANTHER" id="PTHR43727">
    <property type="entry name" value="DIAMINOPIMELATE DECARBOXYLASE"/>
    <property type="match status" value="1"/>
</dbReference>
<sequence>MTQDSAAAVAGKAELSGEALVAAYGSPLYVYDLARVDAAYRELRAAIPAPSTLLYSLKANPHPAIAERLRRAGCHLEASSLGELSAALQSGADGRDVLYTGPAKGSAELDSAVASGVRRFSVESFAELRRLGQVAARRDIDLTALLRVNGRGAAGTPGLRMSGTATQFGIDAETLTAEWSTDLVPDRVRVIGLHLFSVSNARSENQLLDELSAAIDTAAEMVRVCGLDPEVLDLGGGFGAPYAAPGTRPAYPRLATEVSSRLDEAFPGWRTGTPEVTFESGRFLVADCGTLLTTVVDIKRTWGRTYAVLDAGINVLGGMTGLGRLLPMRAAPASSAGSGHPTPVDLAGPSCTPLDVLGRDVPLQDARHGMLLAIPNVGAYGLSASLIGFLSRPLPAEVALVGRELVACTRPEIRNVPLRPAHDC</sequence>
<dbReference type="InterPro" id="IPR029066">
    <property type="entry name" value="PLP-binding_barrel"/>
</dbReference>
<accession>A0A0E3Z7J4</accession>
<dbReference type="GO" id="GO:0009089">
    <property type="term" value="P:lysine biosynthetic process via diaminopimelate"/>
    <property type="evidence" value="ECO:0007669"/>
    <property type="project" value="TreeGrafter"/>
</dbReference>
<dbReference type="PANTHER" id="PTHR43727:SF2">
    <property type="entry name" value="GROUP IV DECARBOXYLASE"/>
    <property type="match status" value="1"/>
</dbReference>
<name>A0A0E3Z7J4_9PSEU</name>
<reference evidence="7" key="1">
    <citation type="journal article" date="2015" name="J. Biol. Chem.">
        <title>The biosynthesis of capuramycin-type antibiotics: identification of the A-102395 biosynthetic gene cluster, mechanism of self-resistance, and formation of uridine-5'-carboxamide.</title>
        <authorList>
            <person name="Cai W."/>
            <person name="Goswami A."/>
            <person name="Yang Z."/>
            <person name="Liu X."/>
            <person name="Green K.D."/>
            <person name="Barnard-Britson S."/>
            <person name="Baba S."/>
            <person name="Funabashi M."/>
            <person name="Nonaka K."/>
            <person name="Sunkara M."/>
            <person name="Morris A.J."/>
            <person name="Spork A.P."/>
            <person name="Ducho C."/>
            <person name="Garneau-Tsodikova S."/>
            <person name="Thorson J.S."/>
            <person name="Van Lanen S.G."/>
        </authorList>
    </citation>
    <scope>NUCLEOTIDE SEQUENCE</scope>
    <source>
        <strain evidence="7">SANK 60206</strain>
    </source>
</reference>
<evidence type="ECO:0000256" key="2">
    <source>
        <dbReference type="ARBA" id="ARBA00022898"/>
    </source>
</evidence>
<protein>
    <submittedName>
        <fullName evidence="7">Putative Orn/DAP/Arg decarboxylase 2</fullName>
    </submittedName>
</protein>
<feature type="active site" description="Proton donor" evidence="3">
    <location>
        <position position="351"/>
    </location>
</feature>
<dbReference type="AlphaFoldDB" id="A0A0E3Z7J4"/>